<evidence type="ECO:0000256" key="1">
    <source>
        <dbReference type="SAM" id="MobiDB-lite"/>
    </source>
</evidence>
<reference evidence="2" key="1">
    <citation type="submission" date="2023-07" db="EMBL/GenBank/DDBJ databases">
        <title>Chromosome-level Genome Assembly of Striped Snakehead (Channa striata).</title>
        <authorList>
            <person name="Liu H."/>
        </authorList>
    </citation>
    <scope>NUCLEOTIDE SEQUENCE</scope>
    <source>
        <strain evidence="2">Gz</strain>
        <tissue evidence="2">Muscle</tissue>
    </source>
</reference>
<accession>A0AA88S6G5</accession>
<dbReference type="Proteomes" id="UP001187415">
    <property type="component" value="Unassembled WGS sequence"/>
</dbReference>
<dbReference type="AlphaFoldDB" id="A0AA88S6G5"/>
<keyword evidence="3" id="KW-1185">Reference proteome</keyword>
<feature type="compositionally biased region" description="Polar residues" evidence="1">
    <location>
        <begin position="42"/>
        <end position="51"/>
    </location>
</feature>
<name>A0AA88S6G5_CHASR</name>
<organism evidence="2 3">
    <name type="scientific">Channa striata</name>
    <name type="common">Snakehead murrel</name>
    <name type="synonym">Ophicephalus striatus</name>
    <dbReference type="NCBI Taxonomy" id="64152"/>
    <lineage>
        <taxon>Eukaryota</taxon>
        <taxon>Metazoa</taxon>
        <taxon>Chordata</taxon>
        <taxon>Craniata</taxon>
        <taxon>Vertebrata</taxon>
        <taxon>Euteleostomi</taxon>
        <taxon>Actinopterygii</taxon>
        <taxon>Neopterygii</taxon>
        <taxon>Teleostei</taxon>
        <taxon>Neoteleostei</taxon>
        <taxon>Acanthomorphata</taxon>
        <taxon>Anabantaria</taxon>
        <taxon>Anabantiformes</taxon>
        <taxon>Channoidei</taxon>
        <taxon>Channidae</taxon>
        <taxon>Channa</taxon>
    </lineage>
</organism>
<dbReference type="EMBL" id="JAUPFM010000015">
    <property type="protein sequence ID" value="KAK2828761.1"/>
    <property type="molecule type" value="Genomic_DNA"/>
</dbReference>
<feature type="region of interest" description="Disordered" evidence="1">
    <location>
        <begin position="1"/>
        <end position="52"/>
    </location>
</feature>
<gene>
    <name evidence="2" type="ORF">Q5P01_019795</name>
</gene>
<sequence>MFVTPKSGCAVVLPEQVEQRSDPEPQTRTQTNPGAAGPRCSPQDTCTASARTEQHFAFRESASGRCQAHSGYKEHFRVGFSKGAAEKEARRSSRERSPSATHDNERTVTAHYAVLTNVSDSQTVYKEQGRYRVSANQSSGQVHIEVGIASAPAARLSLVSTKSSSQNTCIILIS</sequence>
<comment type="caution">
    <text evidence="2">The sequence shown here is derived from an EMBL/GenBank/DDBJ whole genome shotgun (WGS) entry which is preliminary data.</text>
</comment>
<protein>
    <submittedName>
        <fullName evidence="2">Uncharacterized protein</fullName>
    </submittedName>
</protein>
<feature type="region of interest" description="Disordered" evidence="1">
    <location>
        <begin position="77"/>
        <end position="106"/>
    </location>
</feature>
<feature type="compositionally biased region" description="Basic and acidic residues" evidence="1">
    <location>
        <begin position="84"/>
        <end position="106"/>
    </location>
</feature>
<proteinExistence type="predicted"/>
<evidence type="ECO:0000313" key="3">
    <source>
        <dbReference type="Proteomes" id="UP001187415"/>
    </source>
</evidence>
<evidence type="ECO:0000313" key="2">
    <source>
        <dbReference type="EMBL" id="KAK2828761.1"/>
    </source>
</evidence>